<dbReference type="CDD" id="cd11372">
    <property type="entry name" value="RNase_PH_RRP46"/>
    <property type="match status" value="1"/>
</dbReference>
<organism evidence="7 8">
    <name type="scientific">Discina gigas</name>
    <dbReference type="NCBI Taxonomy" id="1032678"/>
    <lineage>
        <taxon>Eukaryota</taxon>
        <taxon>Fungi</taxon>
        <taxon>Dikarya</taxon>
        <taxon>Ascomycota</taxon>
        <taxon>Pezizomycotina</taxon>
        <taxon>Pezizomycetes</taxon>
        <taxon>Pezizales</taxon>
        <taxon>Discinaceae</taxon>
        <taxon>Discina</taxon>
    </lineage>
</organism>
<comment type="similarity">
    <text evidence="2">Belongs to the RNase PH family.</text>
</comment>
<evidence type="ECO:0000313" key="7">
    <source>
        <dbReference type="EMBL" id="KAL0640799.1"/>
    </source>
</evidence>
<dbReference type="InterPro" id="IPR027408">
    <property type="entry name" value="PNPase/RNase_PH_dom_sf"/>
</dbReference>
<evidence type="ECO:0000256" key="4">
    <source>
        <dbReference type="ARBA" id="ARBA00022835"/>
    </source>
</evidence>
<keyword evidence="3" id="KW-0698">rRNA processing</keyword>
<dbReference type="SUPFAM" id="SSF54211">
    <property type="entry name" value="Ribosomal protein S5 domain 2-like"/>
    <property type="match status" value="1"/>
</dbReference>
<protein>
    <submittedName>
        <fullName evidence="7">Exosome non-catalytic core subunit rrp46</fullName>
    </submittedName>
</protein>
<dbReference type="InterPro" id="IPR050080">
    <property type="entry name" value="RNase_PH"/>
</dbReference>
<dbReference type="Pfam" id="PF01138">
    <property type="entry name" value="RNase_PH"/>
    <property type="match status" value="1"/>
</dbReference>
<evidence type="ECO:0000256" key="2">
    <source>
        <dbReference type="ARBA" id="ARBA00006678"/>
    </source>
</evidence>
<dbReference type="InterPro" id="IPR020568">
    <property type="entry name" value="Ribosomal_Su5_D2-typ_SF"/>
</dbReference>
<dbReference type="Proteomes" id="UP001447188">
    <property type="component" value="Unassembled WGS sequence"/>
</dbReference>
<dbReference type="PANTHER" id="PTHR11953:SF1">
    <property type="entry name" value="EXOSOME COMPLEX COMPONENT RRP46"/>
    <property type="match status" value="1"/>
</dbReference>
<dbReference type="InterPro" id="IPR036345">
    <property type="entry name" value="ExoRNase_PH_dom2_sf"/>
</dbReference>
<evidence type="ECO:0000256" key="1">
    <source>
        <dbReference type="ARBA" id="ARBA00004123"/>
    </source>
</evidence>
<dbReference type="InterPro" id="IPR001247">
    <property type="entry name" value="ExoRNase_PH_dom1"/>
</dbReference>
<reference evidence="7 8" key="1">
    <citation type="submission" date="2024-02" db="EMBL/GenBank/DDBJ databases">
        <title>Discinaceae phylogenomics.</title>
        <authorList>
            <person name="Dirks A.C."/>
            <person name="James T.Y."/>
        </authorList>
    </citation>
    <scope>NUCLEOTIDE SEQUENCE [LARGE SCALE GENOMIC DNA]</scope>
    <source>
        <strain evidence="7 8">ACD0624</strain>
    </source>
</reference>
<dbReference type="SUPFAM" id="SSF55666">
    <property type="entry name" value="Ribonuclease PH domain 2-like"/>
    <property type="match status" value="1"/>
</dbReference>
<sequence>MTIPSTASLGFLPRSDGSASFSQGRTSVIASVNGPMEVRIRDELPQEAYIEVIVRPAIGVTGTREKYLESRLLSALKPIILRSNHPRTLIQIVVQVVQSAGSEDNAITTLLLLAPSLNAAVLALLDAGVPLKSVLSATTVAFLKGSGKLIVEPELEDLKKAASKHVLAFTSAGLLGFVESEGEFEYEDFERVVEAGRNVCSAGREGDDNDTKMDTGGQGVGELMRKVVREKVEKDLRWRA</sequence>
<evidence type="ECO:0000313" key="8">
    <source>
        <dbReference type="Proteomes" id="UP001447188"/>
    </source>
</evidence>
<accession>A0ABR3GXY9</accession>
<dbReference type="EMBL" id="JBBBZM010000001">
    <property type="protein sequence ID" value="KAL0640799.1"/>
    <property type="molecule type" value="Genomic_DNA"/>
</dbReference>
<keyword evidence="8" id="KW-1185">Reference proteome</keyword>
<dbReference type="Gene3D" id="3.30.230.70">
    <property type="entry name" value="GHMP Kinase, N-terminal domain"/>
    <property type="match status" value="1"/>
</dbReference>
<evidence type="ECO:0000256" key="5">
    <source>
        <dbReference type="ARBA" id="ARBA00023242"/>
    </source>
</evidence>
<comment type="caution">
    <text evidence="7">The sequence shown here is derived from an EMBL/GenBank/DDBJ whole genome shotgun (WGS) entry which is preliminary data.</text>
</comment>
<feature type="domain" description="Exoribonuclease phosphorolytic" evidence="6">
    <location>
        <begin position="6"/>
        <end position="130"/>
    </location>
</feature>
<dbReference type="PANTHER" id="PTHR11953">
    <property type="entry name" value="EXOSOME COMPLEX COMPONENT"/>
    <property type="match status" value="1"/>
</dbReference>
<keyword evidence="5" id="KW-0539">Nucleus</keyword>
<evidence type="ECO:0000256" key="3">
    <source>
        <dbReference type="ARBA" id="ARBA00022552"/>
    </source>
</evidence>
<gene>
    <name evidence="7" type="primary">RRP46</name>
    <name evidence="7" type="ORF">Q9L58_000106</name>
</gene>
<name>A0ABR3GXY9_9PEZI</name>
<comment type="subcellular location">
    <subcellularLocation>
        <location evidence="1">Nucleus</location>
    </subcellularLocation>
</comment>
<evidence type="ECO:0000259" key="6">
    <source>
        <dbReference type="Pfam" id="PF01138"/>
    </source>
</evidence>
<proteinExistence type="inferred from homology"/>
<keyword evidence="4" id="KW-0271">Exosome</keyword>